<dbReference type="Gene3D" id="1.10.3210.10">
    <property type="entry name" value="Hypothetical protein af1432"/>
    <property type="match status" value="1"/>
</dbReference>
<comment type="caution">
    <text evidence="2">The sequence shown here is derived from an EMBL/GenBank/DDBJ whole genome shotgun (WGS) entry which is preliminary data.</text>
</comment>
<dbReference type="CDD" id="cd00077">
    <property type="entry name" value="HDc"/>
    <property type="match status" value="1"/>
</dbReference>
<proteinExistence type="predicted"/>
<protein>
    <recommendedName>
        <fullName evidence="1">HD/PDEase domain-containing protein</fullName>
    </recommendedName>
</protein>
<evidence type="ECO:0000259" key="1">
    <source>
        <dbReference type="SMART" id="SM00471"/>
    </source>
</evidence>
<dbReference type="Proteomes" id="UP000228809">
    <property type="component" value="Unassembled WGS sequence"/>
</dbReference>
<dbReference type="InterPro" id="IPR003607">
    <property type="entry name" value="HD/PDEase_dom"/>
</dbReference>
<evidence type="ECO:0000313" key="3">
    <source>
        <dbReference type="Proteomes" id="UP000228809"/>
    </source>
</evidence>
<dbReference type="InterPro" id="IPR052194">
    <property type="entry name" value="MESH1"/>
</dbReference>
<dbReference type="Pfam" id="PF13328">
    <property type="entry name" value="HD_4"/>
    <property type="match status" value="1"/>
</dbReference>
<name>A0A2M6WF59_9BACT</name>
<dbReference type="EMBL" id="PFBJ01000003">
    <property type="protein sequence ID" value="PIT91418.1"/>
    <property type="molecule type" value="Genomic_DNA"/>
</dbReference>
<gene>
    <name evidence="2" type="ORF">COU17_00300</name>
</gene>
<dbReference type="GO" id="GO:0008893">
    <property type="term" value="F:guanosine-3',5'-bis(diphosphate) 3'-diphosphatase activity"/>
    <property type="evidence" value="ECO:0007669"/>
    <property type="project" value="TreeGrafter"/>
</dbReference>
<feature type="domain" description="HD/PDEase" evidence="1">
    <location>
        <begin position="27"/>
        <end position="136"/>
    </location>
</feature>
<dbReference type="SUPFAM" id="SSF109604">
    <property type="entry name" value="HD-domain/PDEase-like"/>
    <property type="match status" value="1"/>
</dbReference>
<dbReference type="PANTHER" id="PTHR46246">
    <property type="entry name" value="GUANOSINE-3',5'-BIS(DIPHOSPHATE) 3'-PYROPHOSPHOHYDROLASE MESH1"/>
    <property type="match status" value="1"/>
</dbReference>
<dbReference type="AlphaFoldDB" id="A0A2M6WF59"/>
<accession>A0A2M6WF59</accession>
<sequence length="191" mass="21712">MHFTPEIEKALEKVARVHEGQYRKGEKKTPYITHLVSVAWIVSEYCTEEDVIIAALLHDIVEDTNILPEEIEEEFGARVKNIVLGVTIPQAIGATEWEKSRRAYGENLQKAPLESAIVAAADKIHNFSNAIREFSGHPDDFKNQFSGNIDDRIYVYGALVAIISEKLGEHPLRVRLNETFDEYKSFLESLR</sequence>
<reference evidence="3" key="1">
    <citation type="submission" date="2017-09" db="EMBL/GenBank/DDBJ databases">
        <title>Depth-based differentiation of microbial function through sediment-hosted aquifers and enrichment of novel symbionts in the deep terrestrial subsurface.</title>
        <authorList>
            <person name="Probst A.J."/>
            <person name="Ladd B."/>
            <person name="Jarett J.K."/>
            <person name="Geller-Mcgrath D.E."/>
            <person name="Sieber C.M.K."/>
            <person name="Emerson J.B."/>
            <person name="Anantharaman K."/>
            <person name="Thomas B.C."/>
            <person name="Malmstrom R."/>
            <person name="Stieglmeier M."/>
            <person name="Klingl A."/>
            <person name="Woyke T."/>
            <person name="Ryan C.M."/>
            <person name="Banfield J.F."/>
        </authorList>
    </citation>
    <scope>NUCLEOTIDE SEQUENCE [LARGE SCALE GENOMIC DNA]</scope>
</reference>
<dbReference type="SMART" id="SM00471">
    <property type="entry name" value="HDc"/>
    <property type="match status" value="1"/>
</dbReference>
<organism evidence="2 3">
    <name type="scientific">Candidatus Kaiserbacteria bacterium CG10_big_fil_rev_8_21_14_0_10_49_17</name>
    <dbReference type="NCBI Taxonomy" id="1974609"/>
    <lineage>
        <taxon>Bacteria</taxon>
        <taxon>Candidatus Kaiseribacteriota</taxon>
    </lineage>
</organism>
<evidence type="ECO:0000313" key="2">
    <source>
        <dbReference type="EMBL" id="PIT91418.1"/>
    </source>
</evidence>
<dbReference type="PANTHER" id="PTHR46246:SF1">
    <property type="entry name" value="GUANOSINE-3',5'-BIS(DIPHOSPHATE) 3'-PYROPHOSPHOHYDROLASE MESH1"/>
    <property type="match status" value="1"/>
</dbReference>